<dbReference type="InterPro" id="IPR027417">
    <property type="entry name" value="P-loop_NTPase"/>
</dbReference>
<dbReference type="Proteomes" id="UP001328107">
    <property type="component" value="Unassembled WGS sequence"/>
</dbReference>
<dbReference type="InterPro" id="IPR000863">
    <property type="entry name" value="Sulfotransferase_dom"/>
</dbReference>
<comment type="similarity">
    <text evidence="1">Belongs to the sulfotransferase 1 family.</text>
</comment>
<protein>
    <recommendedName>
        <fullName evidence="3">Sulfotransferase domain-containing protein</fullName>
    </recommendedName>
</protein>
<evidence type="ECO:0000256" key="2">
    <source>
        <dbReference type="ARBA" id="ARBA00022679"/>
    </source>
</evidence>
<evidence type="ECO:0000313" key="5">
    <source>
        <dbReference type="Proteomes" id="UP001328107"/>
    </source>
</evidence>
<dbReference type="Gene3D" id="3.40.50.300">
    <property type="entry name" value="P-loop containing nucleotide triphosphate hydrolases"/>
    <property type="match status" value="1"/>
</dbReference>
<gene>
    <name evidence="4" type="ORF">PMAYCL1PPCAC_32255</name>
</gene>
<keyword evidence="2" id="KW-0808">Transferase</keyword>
<sequence>MIIPEPTEEQKKEYLARIPKVEIFEGQILPGVIHSSQKTLSLKDFPLDENDVIIASFPKSGTIWTCELVSAIVHDADLETIKGITIEERALRMELLDSIVPEREASYKLGKTRPTGNRRVWRTHLLPEQLPLAAQQGKCKVIYVARNPKDTAVSYFHFHRMAKFFGPMPDLSWDNFFLYFTTGFICGGSWFKHVTSYWKFC</sequence>
<reference evidence="5" key="1">
    <citation type="submission" date="2022-10" db="EMBL/GenBank/DDBJ databases">
        <title>Genome assembly of Pristionchus species.</title>
        <authorList>
            <person name="Yoshida K."/>
            <person name="Sommer R.J."/>
        </authorList>
    </citation>
    <scope>NUCLEOTIDE SEQUENCE [LARGE SCALE GENOMIC DNA]</scope>
    <source>
        <strain evidence="5">RS5460</strain>
    </source>
</reference>
<evidence type="ECO:0000256" key="1">
    <source>
        <dbReference type="ARBA" id="ARBA00005771"/>
    </source>
</evidence>
<dbReference type="EMBL" id="BTRK01000006">
    <property type="protein sequence ID" value="GMR62060.1"/>
    <property type="molecule type" value="Genomic_DNA"/>
</dbReference>
<proteinExistence type="inferred from homology"/>
<evidence type="ECO:0000313" key="4">
    <source>
        <dbReference type="EMBL" id="GMR62060.1"/>
    </source>
</evidence>
<dbReference type="GO" id="GO:0008146">
    <property type="term" value="F:sulfotransferase activity"/>
    <property type="evidence" value="ECO:0007669"/>
    <property type="project" value="InterPro"/>
</dbReference>
<name>A0AAN5DG00_9BILA</name>
<dbReference type="SUPFAM" id="SSF52540">
    <property type="entry name" value="P-loop containing nucleoside triphosphate hydrolases"/>
    <property type="match status" value="1"/>
</dbReference>
<organism evidence="4 5">
    <name type="scientific">Pristionchus mayeri</name>
    <dbReference type="NCBI Taxonomy" id="1317129"/>
    <lineage>
        <taxon>Eukaryota</taxon>
        <taxon>Metazoa</taxon>
        <taxon>Ecdysozoa</taxon>
        <taxon>Nematoda</taxon>
        <taxon>Chromadorea</taxon>
        <taxon>Rhabditida</taxon>
        <taxon>Rhabditina</taxon>
        <taxon>Diplogasteromorpha</taxon>
        <taxon>Diplogasteroidea</taxon>
        <taxon>Neodiplogasteridae</taxon>
        <taxon>Pristionchus</taxon>
    </lineage>
</organism>
<dbReference type="Pfam" id="PF00685">
    <property type="entry name" value="Sulfotransfer_1"/>
    <property type="match status" value="1"/>
</dbReference>
<dbReference type="PANTHER" id="PTHR11783">
    <property type="entry name" value="SULFOTRANSFERASE SULT"/>
    <property type="match status" value="1"/>
</dbReference>
<comment type="caution">
    <text evidence="4">The sequence shown here is derived from an EMBL/GenBank/DDBJ whole genome shotgun (WGS) entry which is preliminary data.</text>
</comment>
<accession>A0AAN5DG00</accession>
<keyword evidence="5" id="KW-1185">Reference proteome</keyword>
<evidence type="ECO:0000259" key="3">
    <source>
        <dbReference type="Pfam" id="PF00685"/>
    </source>
</evidence>
<feature type="non-terminal residue" evidence="4">
    <location>
        <position position="201"/>
    </location>
</feature>
<feature type="domain" description="Sulfotransferase" evidence="3">
    <location>
        <begin position="50"/>
        <end position="199"/>
    </location>
</feature>
<dbReference type="AlphaFoldDB" id="A0AAN5DG00"/>